<sequence length="76" mass="8347">MSPVGKGISAAFLLALQLKRDGRKKLGKTVKSNKADLSCYPHILFFLFFFLQARPPVSSATKRKKILKNVVSGGIL</sequence>
<name>A0A0E3SG70_9EURY</name>
<dbReference type="KEGG" id="mhor:MSHOH_2814"/>
<evidence type="ECO:0000313" key="1">
    <source>
        <dbReference type="EMBL" id="AKB79297.1"/>
    </source>
</evidence>
<gene>
    <name evidence="1" type="ORF">MSHOH_2814</name>
</gene>
<evidence type="ECO:0000313" key="2">
    <source>
        <dbReference type="Proteomes" id="UP000033101"/>
    </source>
</evidence>
<dbReference type="AlphaFoldDB" id="A0A0E3SG70"/>
<organism evidence="1 2">
    <name type="scientific">Methanosarcina horonobensis HB-1 = JCM 15518</name>
    <dbReference type="NCBI Taxonomy" id="1434110"/>
    <lineage>
        <taxon>Archaea</taxon>
        <taxon>Methanobacteriati</taxon>
        <taxon>Methanobacteriota</taxon>
        <taxon>Stenosarchaea group</taxon>
        <taxon>Methanomicrobia</taxon>
        <taxon>Methanosarcinales</taxon>
        <taxon>Methanosarcinaceae</taxon>
        <taxon>Methanosarcina</taxon>
    </lineage>
</organism>
<dbReference type="PATRIC" id="fig|1434110.4.peg.3637"/>
<accession>A0A0E3SG70</accession>
<reference evidence="1 2" key="1">
    <citation type="submission" date="2014-07" db="EMBL/GenBank/DDBJ databases">
        <title>Methanogenic archaea and the global carbon cycle.</title>
        <authorList>
            <person name="Henriksen J.R."/>
            <person name="Luke J."/>
            <person name="Reinhart S."/>
            <person name="Benedict M.N."/>
            <person name="Youngblut N.D."/>
            <person name="Metcalf M.E."/>
            <person name="Whitaker R.J."/>
            <person name="Metcalf W.W."/>
        </authorList>
    </citation>
    <scope>NUCLEOTIDE SEQUENCE [LARGE SCALE GENOMIC DNA]</scope>
    <source>
        <strain evidence="1 2">HB-1</strain>
    </source>
</reference>
<protein>
    <submittedName>
        <fullName evidence="1">Uncharacterized protein</fullName>
    </submittedName>
</protein>
<proteinExistence type="predicted"/>
<dbReference type="HOGENOM" id="CLU_2645914_0_0_2"/>
<dbReference type="EMBL" id="CP009516">
    <property type="protein sequence ID" value="AKB79297.1"/>
    <property type="molecule type" value="Genomic_DNA"/>
</dbReference>
<dbReference type="STRING" id="1434110.MSHOH_2814"/>
<keyword evidence="2" id="KW-1185">Reference proteome</keyword>
<dbReference type="Proteomes" id="UP000033101">
    <property type="component" value="Chromosome"/>
</dbReference>